<organism evidence="2 3">
    <name type="scientific">Frigoriglobus tundricola</name>
    <dbReference type="NCBI Taxonomy" id="2774151"/>
    <lineage>
        <taxon>Bacteria</taxon>
        <taxon>Pseudomonadati</taxon>
        <taxon>Planctomycetota</taxon>
        <taxon>Planctomycetia</taxon>
        <taxon>Gemmatales</taxon>
        <taxon>Gemmataceae</taxon>
        <taxon>Frigoriglobus</taxon>
    </lineage>
</organism>
<dbReference type="AlphaFoldDB" id="A0A6M5YJK6"/>
<feature type="chain" id="PRO_5026905358" description="Carboxypeptidase regulatory-like domain-containing protein" evidence="1">
    <location>
        <begin position="21"/>
        <end position="152"/>
    </location>
</feature>
<proteinExistence type="predicted"/>
<sequence>MIRATAMPALALLVAGPALGCSRGPALPDTAVPVFKVTGALTYKGAPMGGALVTFHPATQPPGARAIAPSTTAGASGRYTVTTYVTGDGAPAGEYAVTIYWPGPQRGRRPTVDGGDEPLAPDQLKRAYADPKTAKLRATVREQDNVIDFTLP</sequence>
<reference evidence="3" key="1">
    <citation type="submission" date="2020-05" db="EMBL/GenBank/DDBJ databases">
        <title>Frigoriglobus tundricola gen. nov., sp. nov., a psychrotolerant cellulolytic planctomycete of the family Gemmataceae with two divergent copies of 16S rRNA gene.</title>
        <authorList>
            <person name="Kulichevskaya I.S."/>
            <person name="Ivanova A.A."/>
            <person name="Naumoff D.G."/>
            <person name="Beletsky A.V."/>
            <person name="Rijpstra W.I.C."/>
            <person name="Sinninghe Damste J.S."/>
            <person name="Mardanov A.V."/>
            <person name="Ravin N.V."/>
            <person name="Dedysh S.N."/>
        </authorList>
    </citation>
    <scope>NUCLEOTIDE SEQUENCE [LARGE SCALE GENOMIC DNA]</scope>
    <source>
        <strain evidence="3">PL17</strain>
    </source>
</reference>
<name>A0A6M5YJK6_9BACT</name>
<dbReference type="KEGG" id="ftj:FTUN_1245"/>
<evidence type="ECO:0000313" key="2">
    <source>
        <dbReference type="EMBL" id="QJW93734.1"/>
    </source>
</evidence>
<gene>
    <name evidence="2" type="ORF">FTUN_1245</name>
</gene>
<protein>
    <recommendedName>
        <fullName evidence="4">Carboxypeptidase regulatory-like domain-containing protein</fullName>
    </recommendedName>
</protein>
<evidence type="ECO:0000313" key="3">
    <source>
        <dbReference type="Proteomes" id="UP000503447"/>
    </source>
</evidence>
<keyword evidence="3" id="KW-1185">Reference proteome</keyword>
<evidence type="ECO:0008006" key="4">
    <source>
        <dbReference type="Google" id="ProtNLM"/>
    </source>
</evidence>
<keyword evidence="1" id="KW-0732">Signal</keyword>
<dbReference type="EMBL" id="CP053452">
    <property type="protein sequence ID" value="QJW93734.1"/>
    <property type="molecule type" value="Genomic_DNA"/>
</dbReference>
<accession>A0A6M5YJK6</accession>
<evidence type="ECO:0000256" key="1">
    <source>
        <dbReference type="SAM" id="SignalP"/>
    </source>
</evidence>
<feature type="signal peptide" evidence="1">
    <location>
        <begin position="1"/>
        <end position="20"/>
    </location>
</feature>
<dbReference type="Proteomes" id="UP000503447">
    <property type="component" value="Chromosome"/>
</dbReference>